<accession>A0A517T5Q2</accession>
<dbReference type="RefSeq" id="WP_145260186.1">
    <property type="nucleotide sequence ID" value="NZ_CP036316.1"/>
</dbReference>
<evidence type="ECO:0000313" key="1">
    <source>
        <dbReference type="EMBL" id="QDT63681.1"/>
    </source>
</evidence>
<dbReference type="EMBL" id="CP036316">
    <property type="protein sequence ID" value="QDT63681.1"/>
    <property type="molecule type" value="Genomic_DNA"/>
</dbReference>
<sequence>MSDDSYLSQLRIASPCRERWEGMEGDDRVRFCGRCEKHVYNIAELTEEKAREVIEQQEGTPCIRMRLRHDGTVLNGNCPVGERRWWRRLATAAAGLILLALTPVTALTMPLQLSAAVGSINNRWGNETERLLDRLHRTLGFDSIYGSVIMGEMCIPPVAPQPAALPDVDTSEDANS</sequence>
<evidence type="ECO:0000313" key="2">
    <source>
        <dbReference type="Proteomes" id="UP000319976"/>
    </source>
</evidence>
<dbReference type="Proteomes" id="UP000319976">
    <property type="component" value="Chromosome"/>
</dbReference>
<gene>
    <name evidence="1" type="ORF">V22_09050</name>
</gene>
<proteinExistence type="predicted"/>
<keyword evidence="2" id="KW-1185">Reference proteome</keyword>
<reference evidence="1 2" key="1">
    <citation type="submission" date="2019-02" db="EMBL/GenBank/DDBJ databases">
        <title>Deep-cultivation of Planctomycetes and their phenomic and genomic characterization uncovers novel biology.</title>
        <authorList>
            <person name="Wiegand S."/>
            <person name="Jogler M."/>
            <person name="Boedeker C."/>
            <person name="Pinto D."/>
            <person name="Vollmers J."/>
            <person name="Rivas-Marin E."/>
            <person name="Kohn T."/>
            <person name="Peeters S.H."/>
            <person name="Heuer A."/>
            <person name="Rast P."/>
            <person name="Oberbeckmann S."/>
            <person name="Bunk B."/>
            <person name="Jeske O."/>
            <person name="Meyerdierks A."/>
            <person name="Storesund J.E."/>
            <person name="Kallscheuer N."/>
            <person name="Luecker S."/>
            <person name="Lage O.M."/>
            <person name="Pohl T."/>
            <person name="Merkel B.J."/>
            <person name="Hornburger P."/>
            <person name="Mueller R.-W."/>
            <person name="Bruemmer F."/>
            <person name="Labrenz M."/>
            <person name="Spormann A.M."/>
            <person name="Op den Camp H."/>
            <person name="Overmann J."/>
            <person name="Amann R."/>
            <person name="Jetten M.S.M."/>
            <person name="Mascher T."/>
            <person name="Medema M.H."/>
            <person name="Devos D.P."/>
            <person name="Kaster A.-K."/>
            <person name="Ovreas L."/>
            <person name="Rohde M."/>
            <person name="Galperin M.Y."/>
            <person name="Jogler C."/>
        </authorList>
    </citation>
    <scope>NUCLEOTIDE SEQUENCE [LARGE SCALE GENOMIC DNA]</scope>
    <source>
        <strain evidence="1 2">V22</strain>
    </source>
</reference>
<dbReference type="KEGG" id="chya:V22_09050"/>
<protein>
    <submittedName>
        <fullName evidence="1">Uncharacterized protein</fullName>
    </submittedName>
</protein>
<dbReference type="AlphaFoldDB" id="A0A517T5Q2"/>
<dbReference type="OrthoDB" id="9814057at2"/>
<organism evidence="1 2">
    <name type="scientific">Calycomorphotria hydatis</name>
    <dbReference type="NCBI Taxonomy" id="2528027"/>
    <lineage>
        <taxon>Bacteria</taxon>
        <taxon>Pseudomonadati</taxon>
        <taxon>Planctomycetota</taxon>
        <taxon>Planctomycetia</taxon>
        <taxon>Planctomycetales</taxon>
        <taxon>Planctomycetaceae</taxon>
        <taxon>Calycomorphotria</taxon>
    </lineage>
</organism>
<name>A0A517T5Q2_9PLAN</name>